<gene>
    <name evidence="1" type="ORF">Pmani_023131</name>
</gene>
<name>A0AAE1U0I0_9EUCA</name>
<proteinExistence type="predicted"/>
<evidence type="ECO:0000313" key="1">
    <source>
        <dbReference type="EMBL" id="KAK4304952.1"/>
    </source>
</evidence>
<accession>A0AAE1U0I0</accession>
<dbReference type="EMBL" id="JAWZYT010002356">
    <property type="protein sequence ID" value="KAK4304952.1"/>
    <property type="molecule type" value="Genomic_DNA"/>
</dbReference>
<protein>
    <submittedName>
        <fullName evidence="1">Uncharacterized protein</fullName>
    </submittedName>
</protein>
<sequence length="90" mass="10254">MPRLYEGRGNLLQELDITTPLGHVRKAPHYAMKEDRYTLKTCYEQFHWCNNSSSAKEGTGAIVRKLETEDFEQLQLGAGESLMTCSKDSQ</sequence>
<organism evidence="1 2">
    <name type="scientific">Petrolisthes manimaculis</name>
    <dbReference type="NCBI Taxonomy" id="1843537"/>
    <lineage>
        <taxon>Eukaryota</taxon>
        <taxon>Metazoa</taxon>
        <taxon>Ecdysozoa</taxon>
        <taxon>Arthropoda</taxon>
        <taxon>Crustacea</taxon>
        <taxon>Multicrustacea</taxon>
        <taxon>Malacostraca</taxon>
        <taxon>Eumalacostraca</taxon>
        <taxon>Eucarida</taxon>
        <taxon>Decapoda</taxon>
        <taxon>Pleocyemata</taxon>
        <taxon>Anomura</taxon>
        <taxon>Galatheoidea</taxon>
        <taxon>Porcellanidae</taxon>
        <taxon>Petrolisthes</taxon>
    </lineage>
</organism>
<evidence type="ECO:0000313" key="2">
    <source>
        <dbReference type="Proteomes" id="UP001292094"/>
    </source>
</evidence>
<comment type="caution">
    <text evidence="1">The sequence shown here is derived from an EMBL/GenBank/DDBJ whole genome shotgun (WGS) entry which is preliminary data.</text>
</comment>
<keyword evidence="2" id="KW-1185">Reference proteome</keyword>
<dbReference type="AlphaFoldDB" id="A0AAE1U0I0"/>
<reference evidence="1" key="1">
    <citation type="submission" date="2023-11" db="EMBL/GenBank/DDBJ databases">
        <title>Genome assemblies of two species of porcelain crab, Petrolisthes cinctipes and Petrolisthes manimaculis (Anomura: Porcellanidae).</title>
        <authorList>
            <person name="Angst P."/>
        </authorList>
    </citation>
    <scope>NUCLEOTIDE SEQUENCE</scope>
    <source>
        <strain evidence="1">PB745_02</strain>
        <tissue evidence="1">Gill</tissue>
    </source>
</reference>
<dbReference type="Proteomes" id="UP001292094">
    <property type="component" value="Unassembled WGS sequence"/>
</dbReference>